<comment type="caution">
    <text evidence="2">The sequence shown here is derived from an EMBL/GenBank/DDBJ whole genome shotgun (WGS) entry which is preliminary data.</text>
</comment>
<protein>
    <submittedName>
        <fullName evidence="2">Uncharacterized protein</fullName>
    </submittedName>
</protein>
<feature type="region of interest" description="Disordered" evidence="1">
    <location>
        <begin position="42"/>
        <end position="63"/>
    </location>
</feature>
<evidence type="ECO:0000256" key="1">
    <source>
        <dbReference type="SAM" id="MobiDB-lite"/>
    </source>
</evidence>
<proteinExistence type="predicted"/>
<name>A0ABV0TZW6_9TELE</name>
<dbReference type="EMBL" id="JAHRIQ010049903">
    <property type="protein sequence ID" value="MEQ2237845.1"/>
    <property type="molecule type" value="Genomic_DNA"/>
</dbReference>
<dbReference type="Proteomes" id="UP001482620">
    <property type="component" value="Unassembled WGS sequence"/>
</dbReference>
<evidence type="ECO:0000313" key="3">
    <source>
        <dbReference type="Proteomes" id="UP001482620"/>
    </source>
</evidence>
<evidence type="ECO:0000313" key="2">
    <source>
        <dbReference type="EMBL" id="MEQ2237845.1"/>
    </source>
</evidence>
<gene>
    <name evidence="2" type="ORF">ILYODFUR_027257</name>
</gene>
<organism evidence="2 3">
    <name type="scientific">Ilyodon furcidens</name>
    <name type="common">goldbreast splitfin</name>
    <dbReference type="NCBI Taxonomy" id="33524"/>
    <lineage>
        <taxon>Eukaryota</taxon>
        <taxon>Metazoa</taxon>
        <taxon>Chordata</taxon>
        <taxon>Craniata</taxon>
        <taxon>Vertebrata</taxon>
        <taxon>Euteleostomi</taxon>
        <taxon>Actinopterygii</taxon>
        <taxon>Neopterygii</taxon>
        <taxon>Teleostei</taxon>
        <taxon>Neoteleostei</taxon>
        <taxon>Acanthomorphata</taxon>
        <taxon>Ovalentaria</taxon>
        <taxon>Atherinomorphae</taxon>
        <taxon>Cyprinodontiformes</taxon>
        <taxon>Goodeidae</taxon>
        <taxon>Ilyodon</taxon>
    </lineage>
</organism>
<keyword evidence="3" id="KW-1185">Reference proteome</keyword>
<reference evidence="2 3" key="1">
    <citation type="submission" date="2021-06" db="EMBL/GenBank/DDBJ databases">
        <authorList>
            <person name="Palmer J.M."/>
        </authorList>
    </citation>
    <scope>NUCLEOTIDE SEQUENCE [LARGE SCALE GENOMIC DNA]</scope>
    <source>
        <strain evidence="3">if_2019</strain>
        <tissue evidence="2">Muscle</tissue>
    </source>
</reference>
<sequence length="115" mass="12798">MWKNPWPTVKHADLNELVLILGADVSGRYPLGLFRIQFVDQPKPPDESLDISGISTSPSPTTPPQALVTYLNVSSPEVMLQVETGFSDKNIWLEWITFTAKTNMSTIMSTIIYSA</sequence>
<accession>A0ABV0TZW6</accession>